<keyword evidence="3" id="KW-0560">Oxidoreductase</keyword>
<feature type="region of interest" description="Disordered" evidence="4">
    <location>
        <begin position="534"/>
        <end position="567"/>
    </location>
</feature>
<dbReference type="SMART" id="SM00564">
    <property type="entry name" value="PQQ"/>
    <property type="match status" value="4"/>
</dbReference>
<accession>H8L575</accession>
<dbReference type="PANTHER" id="PTHR32303:SF4">
    <property type="entry name" value="QUINOPROTEIN GLUCOSE DEHYDROGENASE"/>
    <property type="match status" value="1"/>
</dbReference>
<dbReference type="Gene3D" id="2.140.10.10">
    <property type="entry name" value="Quinoprotein alcohol dehydrogenase-like superfamily"/>
    <property type="match status" value="1"/>
</dbReference>
<dbReference type="KEGG" id="fau:Fraau_2285"/>
<dbReference type="OrthoDB" id="9794322at2"/>
<dbReference type="InterPro" id="IPR011047">
    <property type="entry name" value="Quinoprotein_ADH-like_sf"/>
</dbReference>
<protein>
    <submittedName>
        <fullName evidence="7">Membrane-bound PQQ-dependent dehydrogenase, glucose/quinate/shikimate family</fullName>
    </submittedName>
</protein>
<dbReference type="GO" id="GO:0016020">
    <property type="term" value="C:membrane"/>
    <property type="evidence" value="ECO:0007669"/>
    <property type="project" value="InterPro"/>
</dbReference>
<dbReference type="RefSeq" id="WP_014403657.1">
    <property type="nucleotide sequence ID" value="NC_017033.1"/>
</dbReference>
<dbReference type="eggNOG" id="COG4993">
    <property type="taxonomic scope" value="Bacteria"/>
</dbReference>
<comment type="cofactor">
    <cofactor evidence="1">
        <name>pyrroloquinoline quinone</name>
        <dbReference type="ChEBI" id="CHEBI:58442"/>
    </cofactor>
</comment>
<evidence type="ECO:0000256" key="1">
    <source>
        <dbReference type="ARBA" id="ARBA00001931"/>
    </source>
</evidence>
<gene>
    <name evidence="7" type="ordered locus">Fraau_2285</name>
</gene>
<dbReference type="STRING" id="767434.Fraau_2285"/>
<dbReference type="GO" id="GO:0048038">
    <property type="term" value="F:quinone binding"/>
    <property type="evidence" value="ECO:0007669"/>
    <property type="project" value="InterPro"/>
</dbReference>
<proteinExistence type="inferred from homology"/>
<dbReference type="NCBIfam" id="TIGR03074">
    <property type="entry name" value="PQQ_membr_DH"/>
    <property type="match status" value="1"/>
</dbReference>
<feature type="transmembrane region" description="Helical" evidence="5">
    <location>
        <begin position="85"/>
        <end position="107"/>
    </location>
</feature>
<dbReference type="InterPro" id="IPR017511">
    <property type="entry name" value="PQQ_mDH"/>
</dbReference>
<evidence type="ECO:0000313" key="7">
    <source>
        <dbReference type="EMBL" id="AFC86654.1"/>
    </source>
</evidence>
<feature type="transmembrane region" description="Helical" evidence="5">
    <location>
        <begin position="63"/>
        <end position="79"/>
    </location>
</feature>
<feature type="transmembrane region" description="Helical" evidence="5">
    <location>
        <begin position="39"/>
        <end position="56"/>
    </location>
</feature>
<keyword evidence="8" id="KW-1185">Reference proteome</keyword>
<dbReference type="EMBL" id="CP003350">
    <property type="protein sequence ID" value="AFC86654.1"/>
    <property type="molecule type" value="Genomic_DNA"/>
</dbReference>
<feature type="domain" description="Pyrrolo-quinoline quinone repeat" evidence="6">
    <location>
        <begin position="169"/>
        <end position="783"/>
    </location>
</feature>
<comment type="similarity">
    <text evidence="2">Belongs to the bacterial PQQ dehydrogenase family.</text>
</comment>
<dbReference type="SUPFAM" id="SSF50998">
    <property type="entry name" value="Quinoprotein alcohol dehydrogenase-like"/>
    <property type="match status" value="1"/>
</dbReference>
<evidence type="ECO:0000256" key="2">
    <source>
        <dbReference type="ARBA" id="ARBA00008156"/>
    </source>
</evidence>
<feature type="transmembrane region" description="Helical" evidence="5">
    <location>
        <begin position="12"/>
        <end position="33"/>
    </location>
</feature>
<sequence length="815" mass="86460">MNNKTSSGMWPAIAGGILILLGLVFAAGGGYLASLGGSWYYLLSGAGIVISGVLLARGHRSGLSLFALVLLATVIWSIAEVRFDWWQLVPRISVWWVLGVVLLLPFINHKLGEPGKRSGNGALVLAVLAGAVTLAAGLFNKTHDLAGTVPEVAGATDAEDAPGVSDKDWTQYGRSSFGDRFAPAKQITPENVSKLKLAWTFHTGDFKGPNDPGEIANEVTPIKADGKLFICTPHNIVMAIDPDTGAELWRYDPKINRDAKSYQHMICRGVTYYDPSSFAANADVATAASAAPAAATSTAVAASSAIMAECPRRIFAPTADATVIALNADTGKPCDSFGDHGKIDLTQGMPMKQRGFLNPTSPPAISKHILIQAASVTDNDSSFEPSGVIRGYDVDTGKLVWNWDPSNPDDTAPLAPGKVYVHNSPNSWSVSSVDDKAGLVYIPMGLQTPDIWGGNRNPEGAKYATSIVALDVNTGKIRWSFQTVHHDVWDMDVGGQPTLVDLDTPQGKQPALIASTKTGNIFVLNRLTGKPIVPVTEEPAPQGAAPGDTVSPTQPHSALSFSPTTAKESDMWGTDPFSQLVCRIEFKKLRYEGQFTPPSTQGTLAYPGNYGVFDWGGVTVDPVRQLLIANPNYLAFVSKLYPRDQIKVEGGSGTEQGLQPMKGTPFAVDLHPLMSPLGIPCQSPPWGYMTAVDLRTMKKVWMHKNGTVVDSAPLPIPLPLGVPSLAGAMTTGGGVAFMAAALDNVLRAYDERTGKVLWSTRLPAGGQATPMSYVSDKNGRQYVVIMAGGHGSLGTKMGDSLEAYALPEGTAANGK</sequence>
<evidence type="ECO:0000313" key="8">
    <source>
        <dbReference type="Proteomes" id="UP000005234"/>
    </source>
</evidence>
<evidence type="ECO:0000256" key="4">
    <source>
        <dbReference type="SAM" id="MobiDB-lite"/>
    </source>
</evidence>
<evidence type="ECO:0000259" key="6">
    <source>
        <dbReference type="Pfam" id="PF01011"/>
    </source>
</evidence>
<name>H8L575_FRAAD</name>
<dbReference type="Proteomes" id="UP000005234">
    <property type="component" value="Chromosome"/>
</dbReference>
<feature type="transmembrane region" description="Helical" evidence="5">
    <location>
        <begin position="119"/>
        <end position="139"/>
    </location>
</feature>
<keyword evidence="5" id="KW-1133">Transmembrane helix</keyword>
<keyword evidence="5" id="KW-0812">Transmembrane</keyword>
<evidence type="ECO:0000256" key="5">
    <source>
        <dbReference type="SAM" id="Phobius"/>
    </source>
</evidence>
<dbReference type="Pfam" id="PF01011">
    <property type="entry name" value="PQQ"/>
    <property type="match status" value="1"/>
</dbReference>
<feature type="compositionally biased region" description="Polar residues" evidence="4">
    <location>
        <begin position="550"/>
        <end position="566"/>
    </location>
</feature>
<dbReference type="InterPro" id="IPR002372">
    <property type="entry name" value="PQQ_rpt_dom"/>
</dbReference>
<dbReference type="AlphaFoldDB" id="H8L575"/>
<dbReference type="GO" id="GO:0008876">
    <property type="term" value="F:quinoprotein glucose dehydrogenase activity"/>
    <property type="evidence" value="ECO:0007669"/>
    <property type="project" value="TreeGrafter"/>
</dbReference>
<evidence type="ECO:0000256" key="3">
    <source>
        <dbReference type="ARBA" id="ARBA00023002"/>
    </source>
</evidence>
<dbReference type="InterPro" id="IPR018391">
    <property type="entry name" value="PQQ_b-propeller_rpt"/>
</dbReference>
<dbReference type="HOGENOM" id="CLU_018478_1_0_6"/>
<keyword evidence="5" id="KW-0472">Membrane</keyword>
<organism evidence="7 8">
    <name type="scientific">Frateuria aurantia (strain ATCC 33424 / DSM 6220 / KCTC 2777 / LMG 1558 / NBRC 3245 / NCIMB 13370)</name>
    <name type="common">Acetobacter aurantius</name>
    <dbReference type="NCBI Taxonomy" id="767434"/>
    <lineage>
        <taxon>Bacteria</taxon>
        <taxon>Pseudomonadati</taxon>
        <taxon>Pseudomonadota</taxon>
        <taxon>Gammaproteobacteria</taxon>
        <taxon>Lysobacterales</taxon>
        <taxon>Rhodanobacteraceae</taxon>
        <taxon>Frateuria</taxon>
    </lineage>
</organism>
<dbReference type="PANTHER" id="PTHR32303">
    <property type="entry name" value="QUINOPROTEIN ALCOHOL DEHYDROGENASE (CYTOCHROME C)"/>
    <property type="match status" value="1"/>
</dbReference>
<reference evidence="7" key="1">
    <citation type="submission" date="2012-02" db="EMBL/GenBank/DDBJ databases">
        <title>The complete genome of Frateuria aurantia DSM 6220.</title>
        <authorList>
            <consortium name="US DOE Joint Genome Institute (JGI-PGF)"/>
            <person name="Lucas S."/>
            <person name="Copeland A."/>
            <person name="Lapidus A."/>
            <person name="Glavina del Rio T."/>
            <person name="Dalin E."/>
            <person name="Tice H."/>
            <person name="Bruce D."/>
            <person name="Goodwin L."/>
            <person name="Pitluck S."/>
            <person name="Peters L."/>
            <person name="Ovchinnikova G."/>
            <person name="Teshima H."/>
            <person name="Kyrpides N."/>
            <person name="Mavromatis K."/>
            <person name="Ivanova N."/>
            <person name="Brettin T."/>
            <person name="Detter J.C."/>
            <person name="Han C."/>
            <person name="Larimer F."/>
            <person name="Land M."/>
            <person name="Hauser L."/>
            <person name="Markowitz V."/>
            <person name="Cheng J.-F."/>
            <person name="Hugenholtz P."/>
            <person name="Woyke T."/>
            <person name="Wu D."/>
            <person name="Brambilla E."/>
            <person name="Klenk H.-P."/>
            <person name="Eisen J.A."/>
        </authorList>
    </citation>
    <scope>NUCLEOTIDE SEQUENCE</scope>
    <source>
        <strain evidence="7">DSM 6220</strain>
    </source>
</reference>
<dbReference type="CDD" id="cd10280">
    <property type="entry name" value="PQQ_mGDH"/>
    <property type="match status" value="1"/>
</dbReference>